<gene>
    <name evidence="1" type="ORF">FHS22_004306</name>
</gene>
<name>A0A841D582_PLAVE</name>
<proteinExistence type="predicted"/>
<keyword evidence="2" id="KW-1185">Reference proteome</keyword>
<dbReference type="Proteomes" id="UP000562352">
    <property type="component" value="Unassembled WGS sequence"/>
</dbReference>
<dbReference type="AlphaFoldDB" id="A0A841D582"/>
<reference evidence="1 2" key="1">
    <citation type="submission" date="2020-08" db="EMBL/GenBank/DDBJ databases">
        <title>Genomic Encyclopedia of Type Strains, Phase III (KMG-III): the genomes of soil and plant-associated and newly described type strains.</title>
        <authorList>
            <person name="Whitman W."/>
        </authorList>
    </citation>
    <scope>NUCLEOTIDE SEQUENCE [LARGE SCALE GENOMIC DNA]</scope>
    <source>
        <strain evidence="1 2">CECT 3303</strain>
    </source>
</reference>
<evidence type="ECO:0000313" key="1">
    <source>
        <dbReference type="EMBL" id="MBB5965020.1"/>
    </source>
</evidence>
<evidence type="ECO:0000313" key="2">
    <source>
        <dbReference type="Proteomes" id="UP000562352"/>
    </source>
</evidence>
<accession>A0A841D582</accession>
<organism evidence="1 2">
    <name type="scientific">Planomonospora venezuelensis</name>
    <dbReference type="NCBI Taxonomy" id="1999"/>
    <lineage>
        <taxon>Bacteria</taxon>
        <taxon>Bacillati</taxon>
        <taxon>Actinomycetota</taxon>
        <taxon>Actinomycetes</taxon>
        <taxon>Streptosporangiales</taxon>
        <taxon>Streptosporangiaceae</taxon>
        <taxon>Planomonospora</taxon>
    </lineage>
</organism>
<protein>
    <submittedName>
        <fullName evidence="1">Uncharacterized protein</fullName>
    </submittedName>
</protein>
<sequence>MPDKMSPAWRDGIIVAIMNREKASVITSTGSIRCWPGATGILGAGNHRSHWVSRPGW</sequence>
<dbReference type="EMBL" id="JACHJJ010000015">
    <property type="protein sequence ID" value="MBB5965020.1"/>
    <property type="molecule type" value="Genomic_DNA"/>
</dbReference>
<comment type="caution">
    <text evidence="1">The sequence shown here is derived from an EMBL/GenBank/DDBJ whole genome shotgun (WGS) entry which is preliminary data.</text>
</comment>